<evidence type="ECO:0000313" key="3">
    <source>
        <dbReference type="Proteomes" id="UP001317259"/>
    </source>
</evidence>
<dbReference type="RefSeq" id="WP_242380774.1">
    <property type="nucleotide sequence ID" value="NZ_JAKRKC020000002.1"/>
</dbReference>
<evidence type="ECO:0000256" key="1">
    <source>
        <dbReference type="SAM" id="MobiDB-lite"/>
    </source>
</evidence>
<accession>A0ABT0G3B5</accession>
<comment type="caution">
    <text evidence="2">The sequence shown here is derived from an EMBL/GenBank/DDBJ whole genome shotgun (WGS) entry which is preliminary data.</text>
</comment>
<gene>
    <name evidence="2" type="ORF">MF672_035370</name>
</gene>
<sequence>MVEEVVVEAAISGAESLELLAFAGPLQEVEQRQGTARGEGTDDAFEVGTDGSVGVGEEVTQPAAGAL</sequence>
<name>A0ABT0G3B5_9ACTN</name>
<protein>
    <submittedName>
        <fullName evidence="2">Uncharacterized protein</fullName>
    </submittedName>
</protein>
<keyword evidence="3" id="KW-1185">Reference proteome</keyword>
<dbReference type="Proteomes" id="UP001317259">
    <property type="component" value="Unassembled WGS sequence"/>
</dbReference>
<dbReference type="EMBL" id="JAKRKC020000002">
    <property type="protein sequence ID" value="MCK2219037.1"/>
    <property type="molecule type" value="Genomic_DNA"/>
</dbReference>
<evidence type="ECO:0000313" key="2">
    <source>
        <dbReference type="EMBL" id="MCK2219037.1"/>
    </source>
</evidence>
<proteinExistence type="predicted"/>
<feature type="region of interest" description="Disordered" evidence="1">
    <location>
        <begin position="31"/>
        <end position="67"/>
    </location>
</feature>
<organism evidence="2 3">
    <name type="scientific">Actinomadura luzonensis</name>
    <dbReference type="NCBI Taxonomy" id="2805427"/>
    <lineage>
        <taxon>Bacteria</taxon>
        <taxon>Bacillati</taxon>
        <taxon>Actinomycetota</taxon>
        <taxon>Actinomycetes</taxon>
        <taxon>Streptosporangiales</taxon>
        <taxon>Thermomonosporaceae</taxon>
        <taxon>Actinomadura</taxon>
    </lineage>
</organism>
<reference evidence="2 3" key="1">
    <citation type="submission" date="2022-04" db="EMBL/GenBank/DDBJ databases">
        <title>Genome draft of Actinomadura sp. ATCC 31491.</title>
        <authorList>
            <person name="Shi X."/>
            <person name="Du Y."/>
        </authorList>
    </citation>
    <scope>NUCLEOTIDE SEQUENCE [LARGE SCALE GENOMIC DNA]</scope>
    <source>
        <strain evidence="2 3">ATCC 31491</strain>
    </source>
</reference>